<evidence type="ECO:0000256" key="7">
    <source>
        <dbReference type="ARBA" id="ARBA00025649"/>
    </source>
</evidence>
<sequence length="276" mass="28397">MEVAPASSAATLSRMRILVTVKFVPDLQSQRSFTDGAVTRTGDDGTMNELDENAVEAALQLKEAAGEGEVYALTVGGDDAVAAVRKALQLGVDHAIHVSDAGVAGSDVFGTAKVIAAAVRKVHEEDPLDLVITGMAALDGLTSMLPTALAAELGWSQLTLASGLTVEGGAASIVRHLPDAHETVSAPLPAVVSVTDEANTPRYPNFKLIMAARSKPVATWTLEDLGVDPSSVGAGAARTVVVDASPRPPRENRVTVTDTGEGGVALADFLIERGLA</sequence>
<keyword evidence="10" id="KW-1185">Reference proteome</keyword>
<dbReference type="SUPFAM" id="SSF52402">
    <property type="entry name" value="Adenine nucleotide alpha hydrolases-like"/>
    <property type="match status" value="1"/>
</dbReference>
<evidence type="ECO:0000256" key="5">
    <source>
        <dbReference type="ARBA" id="ARBA00022448"/>
    </source>
</evidence>
<dbReference type="GO" id="GO:0009055">
    <property type="term" value="F:electron transfer activity"/>
    <property type="evidence" value="ECO:0007669"/>
    <property type="project" value="InterPro"/>
</dbReference>
<comment type="subunit">
    <text evidence="3">Heterodimer of an alpha and a beta subunit.</text>
</comment>
<protein>
    <recommendedName>
        <fullName evidence="4">Electron transfer flavoprotein subunit beta</fullName>
    </recommendedName>
</protein>
<dbReference type="PIRSF" id="PIRSF000090">
    <property type="entry name" value="Beta-ETF"/>
    <property type="match status" value="1"/>
</dbReference>
<feature type="domain" description="Electron transfer flavoprotein alpha/beta-subunit N-terminal" evidence="8">
    <location>
        <begin position="35"/>
        <end position="229"/>
    </location>
</feature>
<dbReference type="InterPro" id="IPR012255">
    <property type="entry name" value="ETF_b"/>
</dbReference>
<dbReference type="Proteomes" id="UP000183315">
    <property type="component" value="Unassembled WGS sequence"/>
</dbReference>
<keyword evidence="6" id="KW-0249">Electron transport</keyword>
<dbReference type="PANTHER" id="PTHR21294">
    <property type="entry name" value="ELECTRON TRANSFER FLAVOPROTEIN BETA-SUBUNIT"/>
    <property type="match status" value="1"/>
</dbReference>
<dbReference type="Pfam" id="PF01012">
    <property type="entry name" value="ETF"/>
    <property type="match status" value="1"/>
</dbReference>
<dbReference type="CDD" id="cd01714">
    <property type="entry name" value="ETF_beta"/>
    <property type="match status" value="1"/>
</dbReference>
<evidence type="ECO:0000313" key="9">
    <source>
        <dbReference type="EMBL" id="SEJ23106.1"/>
    </source>
</evidence>
<accession>A0A1H6X4W4</accession>
<dbReference type="GO" id="GO:0005829">
    <property type="term" value="C:cytosol"/>
    <property type="evidence" value="ECO:0007669"/>
    <property type="project" value="TreeGrafter"/>
</dbReference>
<dbReference type="AlphaFoldDB" id="A0A1H6X4W4"/>
<dbReference type="SMART" id="SM00893">
    <property type="entry name" value="ETF"/>
    <property type="match status" value="1"/>
</dbReference>
<dbReference type="PANTHER" id="PTHR21294:SF8">
    <property type="entry name" value="ELECTRON TRANSFER FLAVOPROTEIN SUBUNIT BETA"/>
    <property type="match status" value="1"/>
</dbReference>
<dbReference type="EMBL" id="FNZI01000002">
    <property type="protein sequence ID" value="SEJ23106.1"/>
    <property type="molecule type" value="Genomic_DNA"/>
</dbReference>
<dbReference type="Gene3D" id="3.40.50.620">
    <property type="entry name" value="HUPs"/>
    <property type="match status" value="1"/>
</dbReference>
<dbReference type="STRING" id="1043493.SAMN05421637_1247"/>
<dbReference type="InterPro" id="IPR014729">
    <property type="entry name" value="Rossmann-like_a/b/a_fold"/>
</dbReference>
<evidence type="ECO:0000259" key="8">
    <source>
        <dbReference type="SMART" id="SM00893"/>
    </source>
</evidence>
<reference evidence="10" key="1">
    <citation type="submission" date="2016-10" db="EMBL/GenBank/DDBJ databases">
        <authorList>
            <person name="Varghese N."/>
        </authorList>
    </citation>
    <scope>NUCLEOTIDE SEQUENCE [LARGE SCALE GENOMIC DNA]</scope>
    <source>
        <strain evidence="10">DSM 24868</strain>
    </source>
</reference>
<keyword evidence="5" id="KW-0813">Transport</keyword>
<comment type="similarity">
    <text evidence="2">Belongs to the ETF beta-subunit/FixA family.</text>
</comment>
<proteinExistence type="inferred from homology"/>
<dbReference type="InterPro" id="IPR033948">
    <property type="entry name" value="ETF_beta_N"/>
</dbReference>
<evidence type="ECO:0000256" key="6">
    <source>
        <dbReference type="ARBA" id="ARBA00022982"/>
    </source>
</evidence>
<name>A0A1H6X4W4_9MICO</name>
<comment type="cofactor">
    <cofactor evidence="1">
        <name>FAD</name>
        <dbReference type="ChEBI" id="CHEBI:57692"/>
    </cofactor>
</comment>
<gene>
    <name evidence="9" type="ORF">SAMN05421637_1247</name>
</gene>
<comment type="function">
    <text evidence="7">The electron transfer flavoprotein serves as a specific electron acceptor for other dehydrogenases. It transfers the electrons to the main respiratory chain via ETF-ubiquinone oxidoreductase (ETF dehydrogenase).</text>
</comment>
<evidence type="ECO:0000256" key="2">
    <source>
        <dbReference type="ARBA" id="ARBA00007557"/>
    </source>
</evidence>
<dbReference type="eggNOG" id="COG2086">
    <property type="taxonomic scope" value="Bacteria"/>
</dbReference>
<evidence type="ECO:0000256" key="1">
    <source>
        <dbReference type="ARBA" id="ARBA00001974"/>
    </source>
</evidence>
<organism evidence="9 10">
    <name type="scientific">Demequina mangrovi</name>
    <dbReference type="NCBI Taxonomy" id="1043493"/>
    <lineage>
        <taxon>Bacteria</taxon>
        <taxon>Bacillati</taxon>
        <taxon>Actinomycetota</taxon>
        <taxon>Actinomycetes</taxon>
        <taxon>Micrococcales</taxon>
        <taxon>Demequinaceae</taxon>
        <taxon>Demequina</taxon>
    </lineage>
</organism>
<evidence type="ECO:0000256" key="4">
    <source>
        <dbReference type="ARBA" id="ARBA00016797"/>
    </source>
</evidence>
<dbReference type="InterPro" id="IPR014730">
    <property type="entry name" value="ETF_a/b_N"/>
</dbReference>
<evidence type="ECO:0000313" key="10">
    <source>
        <dbReference type="Proteomes" id="UP000183315"/>
    </source>
</evidence>
<evidence type="ECO:0000256" key="3">
    <source>
        <dbReference type="ARBA" id="ARBA00011355"/>
    </source>
</evidence>